<accession>A0AAD5RYF7</accession>
<name>A0AAD5RYF7_9PEZI</name>
<proteinExistence type="predicted"/>
<feature type="region of interest" description="Disordered" evidence="1">
    <location>
        <begin position="328"/>
        <end position="363"/>
    </location>
</feature>
<feature type="region of interest" description="Disordered" evidence="1">
    <location>
        <begin position="126"/>
        <end position="164"/>
    </location>
</feature>
<feature type="region of interest" description="Disordered" evidence="1">
    <location>
        <begin position="1"/>
        <end position="20"/>
    </location>
</feature>
<dbReference type="Proteomes" id="UP001201980">
    <property type="component" value="Unassembled WGS sequence"/>
</dbReference>
<evidence type="ECO:0000256" key="1">
    <source>
        <dbReference type="SAM" id="MobiDB-lite"/>
    </source>
</evidence>
<evidence type="ECO:0000313" key="3">
    <source>
        <dbReference type="Proteomes" id="UP001201980"/>
    </source>
</evidence>
<protein>
    <submittedName>
        <fullName evidence="2">Uncharacterized protein</fullName>
    </submittedName>
</protein>
<comment type="caution">
    <text evidence="2">The sequence shown here is derived from an EMBL/GenBank/DDBJ whole genome shotgun (WGS) entry which is preliminary data.</text>
</comment>
<dbReference type="AlphaFoldDB" id="A0AAD5RYF7"/>
<dbReference type="EMBL" id="JAKWBI020000005">
    <property type="protein sequence ID" value="KAJ2907061.1"/>
    <property type="molecule type" value="Genomic_DNA"/>
</dbReference>
<sequence>MLKGFSSLPPGGHLTAPTTGAEWKSTISKVKRLHGARRFRLCSAKCCEILESIKDKSQVEPAYLIYLHFYAASSLEMAAQPILTMSPLRVKLLEQARNHYSNAAALIQAAEDSAVSKSRCSSSASTIFSRQHSPSGSVSSRAGTPLTDVSSPGCTSSMFNPPGPPPSMVAPTPPVKKKVSFYMPVPEEPLVRPDSPTLGFDDFEVIENASRDLPPLPPQPSRLSILKPNRPMVETPAYHGHTGRSCSVSSYASSSAGTMTTASTVTTSPDSYTITSSPSTHMSLCGSLEFDSNTYRTLSRFCSHLDGLRSQVAYHVAAVDVELATCTQSPTYDPSTSRPGSAMSNEGSRPGSRASISSDGMPLEHLNERLERLRANGWRRPRFDPSRYEALRERVLEELSTES</sequence>
<feature type="compositionally biased region" description="Polar residues" evidence="1">
    <location>
        <begin position="126"/>
        <end position="159"/>
    </location>
</feature>
<reference evidence="2" key="1">
    <citation type="submission" date="2022-07" db="EMBL/GenBank/DDBJ databases">
        <title>Draft genome sequence of Zalerion maritima ATCC 34329, a (micro)plastics degrading marine fungus.</title>
        <authorList>
            <person name="Paco A."/>
            <person name="Goncalves M.F.M."/>
            <person name="Rocha-Santos T.A.P."/>
            <person name="Alves A."/>
        </authorList>
    </citation>
    <scope>NUCLEOTIDE SEQUENCE</scope>
    <source>
        <strain evidence="2">ATCC 34329</strain>
    </source>
</reference>
<keyword evidence="3" id="KW-1185">Reference proteome</keyword>
<feature type="compositionally biased region" description="Polar residues" evidence="1">
    <location>
        <begin position="328"/>
        <end position="347"/>
    </location>
</feature>
<organism evidence="2 3">
    <name type="scientific">Zalerion maritima</name>
    <dbReference type="NCBI Taxonomy" id="339359"/>
    <lineage>
        <taxon>Eukaryota</taxon>
        <taxon>Fungi</taxon>
        <taxon>Dikarya</taxon>
        <taxon>Ascomycota</taxon>
        <taxon>Pezizomycotina</taxon>
        <taxon>Sordariomycetes</taxon>
        <taxon>Lulworthiomycetidae</taxon>
        <taxon>Lulworthiales</taxon>
        <taxon>Lulworthiaceae</taxon>
        <taxon>Zalerion</taxon>
    </lineage>
</organism>
<evidence type="ECO:0000313" key="2">
    <source>
        <dbReference type="EMBL" id="KAJ2907061.1"/>
    </source>
</evidence>
<gene>
    <name evidence="2" type="ORF">MKZ38_008629</name>
</gene>